<dbReference type="AlphaFoldDB" id="A0A1F6TN42"/>
<proteinExistence type="inferred from homology"/>
<evidence type="ECO:0000256" key="2">
    <source>
        <dbReference type="ARBA" id="ARBA00022603"/>
    </source>
</evidence>
<dbReference type="Pfam" id="PF08241">
    <property type="entry name" value="Methyltransf_11"/>
    <property type="match status" value="1"/>
</dbReference>
<dbReference type="GO" id="GO:0008757">
    <property type="term" value="F:S-adenosylmethionine-dependent methyltransferase activity"/>
    <property type="evidence" value="ECO:0007669"/>
    <property type="project" value="InterPro"/>
</dbReference>
<organism evidence="5 6">
    <name type="scientific">Candidatus Nomurabacteria bacterium GWB1_40_6</name>
    <dbReference type="NCBI Taxonomy" id="1801727"/>
    <lineage>
        <taxon>Bacteria</taxon>
        <taxon>Candidatus Nomuraibacteriota</taxon>
    </lineage>
</organism>
<evidence type="ECO:0000313" key="6">
    <source>
        <dbReference type="Proteomes" id="UP000176484"/>
    </source>
</evidence>
<feature type="domain" description="Methyltransferase type 11" evidence="4">
    <location>
        <begin position="40"/>
        <end position="136"/>
    </location>
</feature>
<evidence type="ECO:0000256" key="1">
    <source>
        <dbReference type="ARBA" id="ARBA00008361"/>
    </source>
</evidence>
<dbReference type="Gene3D" id="3.40.50.150">
    <property type="entry name" value="Vaccinia Virus protein VP39"/>
    <property type="match status" value="1"/>
</dbReference>
<sequence>MSKQNWNVQHFKYAKADWIDKPTLFAQYAIKLFPTKGRIIDVGCGQGQDARYFSEHGHDVVGIDFSEEGINFAKEKSKSLNIDFQVVDISEPLPFQDVSFDVVYSHLAVHYFDKEKTKLIFQELSRILKRGGILAIFVNSIHDPEYKTGTRIEEDYFAIGNMQKRYFSKKSLQSYIRGFETLVLDEKGETYKDRAVGVSNLAQFIGRKL</sequence>
<dbReference type="GO" id="GO:0032259">
    <property type="term" value="P:methylation"/>
    <property type="evidence" value="ECO:0007669"/>
    <property type="project" value="UniProtKB-KW"/>
</dbReference>
<keyword evidence="3" id="KW-0808">Transferase</keyword>
<dbReference type="CDD" id="cd02440">
    <property type="entry name" value="AdoMet_MTases"/>
    <property type="match status" value="1"/>
</dbReference>
<reference evidence="5 6" key="1">
    <citation type="journal article" date="2016" name="Nat. Commun.">
        <title>Thousands of microbial genomes shed light on interconnected biogeochemical processes in an aquifer system.</title>
        <authorList>
            <person name="Anantharaman K."/>
            <person name="Brown C.T."/>
            <person name="Hug L.A."/>
            <person name="Sharon I."/>
            <person name="Castelle C.J."/>
            <person name="Probst A.J."/>
            <person name="Thomas B.C."/>
            <person name="Singh A."/>
            <person name="Wilkins M.J."/>
            <person name="Karaoz U."/>
            <person name="Brodie E.L."/>
            <person name="Williams K.H."/>
            <person name="Hubbard S.S."/>
            <person name="Banfield J.F."/>
        </authorList>
    </citation>
    <scope>NUCLEOTIDE SEQUENCE [LARGE SCALE GENOMIC DNA]</scope>
</reference>
<dbReference type="InterPro" id="IPR051052">
    <property type="entry name" value="Diverse_substrate_MTase"/>
</dbReference>
<keyword evidence="2" id="KW-0489">Methyltransferase</keyword>
<accession>A0A1F6TN42</accession>
<comment type="similarity">
    <text evidence="1">Belongs to the methyltransferase superfamily.</text>
</comment>
<dbReference type="PANTHER" id="PTHR44942:SF4">
    <property type="entry name" value="METHYLTRANSFERASE TYPE 11 DOMAIN-CONTAINING PROTEIN"/>
    <property type="match status" value="1"/>
</dbReference>
<comment type="caution">
    <text evidence="5">The sequence shown here is derived from an EMBL/GenBank/DDBJ whole genome shotgun (WGS) entry which is preliminary data.</text>
</comment>
<evidence type="ECO:0000256" key="3">
    <source>
        <dbReference type="ARBA" id="ARBA00022679"/>
    </source>
</evidence>
<dbReference type="SUPFAM" id="SSF53335">
    <property type="entry name" value="S-adenosyl-L-methionine-dependent methyltransferases"/>
    <property type="match status" value="1"/>
</dbReference>
<dbReference type="EMBL" id="MFTD01000017">
    <property type="protein sequence ID" value="OGI46557.1"/>
    <property type="molecule type" value="Genomic_DNA"/>
</dbReference>
<dbReference type="InterPro" id="IPR029063">
    <property type="entry name" value="SAM-dependent_MTases_sf"/>
</dbReference>
<dbReference type="PANTHER" id="PTHR44942">
    <property type="entry name" value="METHYLTRANSF_11 DOMAIN-CONTAINING PROTEIN"/>
    <property type="match status" value="1"/>
</dbReference>
<name>A0A1F6TN42_9BACT</name>
<evidence type="ECO:0000313" key="5">
    <source>
        <dbReference type="EMBL" id="OGI46557.1"/>
    </source>
</evidence>
<dbReference type="Proteomes" id="UP000176484">
    <property type="component" value="Unassembled WGS sequence"/>
</dbReference>
<dbReference type="InterPro" id="IPR013216">
    <property type="entry name" value="Methyltransf_11"/>
</dbReference>
<protein>
    <recommendedName>
        <fullName evidence="4">Methyltransferase type 11 domain-containing protein</fullName>
    </recommendedName>
</protein>
<evidence type="ECO:0000259" key="4">
    <source>
        <dbReference type="Pfam" id="PF08241"/>
    </source>
</evidence>
<gene>
    <name evidence="5" type="ORF">A2121_02835</name>
</gene>